<evidence type="ECO:0000313" key="10">
    <source>
        <dbReference type="EMBL" id="GFH44785.1"/>
    </source>
</evidence>
<dbReference type="SUPFAM" id="SSF51395">
    <property type="entry name" value="FMN-linked oxidoreductases"/>
    <property type="match status" value="1"/>
</dbReference>
<organism evidence="10 11">
    <name type="scientific">Chaetoceros tenuissimus</name>
    <dbReference type="NCBI Taxonomy" id="426638"/>
    <lineage>
        <taxon>Eukaryota</taxon>
        <taxon>Sar</taxon>
        <taxon>Stramenopiles</taxon>
        <taxon>Ochrophyta</taxon>
        <taxon>Bacillariophyta</taxon>
        <taxon>Coscinodiscophyceae</taxon>
        <taxon>Chaetocerotophycidae</taxon>
        <taxon>Chaetocerotales</taxon>
        <taxon>Chaetocerotaceae</taxon>
        <taxon>Chaetoceros</taxon>
    </lineage>
</organism>
<evidence type="ECO:0000256" key="7">
    <source>
        <dbReference type="ARBA" id="ARBA00022884"/>
    </source>
</evidence>
<reference evidence="10 11" key="1">
    <citation type="journal article" date="2021" name="Sci. Rep.">
        <title>The genome of the diatom Chaetoceros tenuissimus carries an ancient integrated fragment of an extant virus.</title>
        <authorList>
            <person name="Hongo Y."/>
            <person name="Kimura K."/>
            <person name="Takaki Y."/>
            <person name="Yoshida Y."/>
            <person name="Baba S."/>
            <person name="Kobayashi G."/>
            <person name="Nagasaki K."/>
            <person name="Hano T."/>
            <person name="Tomaru Y."/>
        </authorList>
    </citation>
    <scope>NUCLEOTIDE SEQUENCE [LARGE SCALE GENOMIC DNA]</scope>
    <source>
        <strain evidence="10 11">NIES-3715</strain>
    </source>
</reference>
<evidence type="ECO:0000259" key="9">
    <source>
        <dbReference type="Pfam" id="PF01207"/>
    </source>
</evidence>
<dbReference type="EMBL" id="BLLK01000020">
    <property type="protein sequence ID" value="GFH44785.1"/>
    <property type="molecule type" value="Genomic_DNA"/>
</dbReference>
<dbReference type="InterPro" id="IPR035587">
    <property type="entry name" value="DUS-like_FMN-bd"/>
</dbReference>
<keyword evidence="3" id="KW-0285">Flavoprotein</keyword>
<dbReference type="InterPro" id="IPR018517">
    <property type="entry name" value="tRNA_hU_synthase_CS"/>
</dbReference>
<keyword evidence="8" id="KW-0560">Oxidoreductase</keyword>
<evidence type="ECO:0000256" key="8">
    <source>
        <dbReference type="ARBA" id="ARBA00023002"/>
    </source>
</evidence>
<proteinExistence type="predicted"/>
<dbReference type="PROSITE" id="PS01136">
    <property type="entry name" value="UPF0034"/>
    <property type="match status" value="1"/>
</dbReference>
<accession>A0AAD3CGN7</accession>
<feature type="domain" description="DUS-like FMN-binding" evidence="9">
    <location>
        <begin position="137"/>
        <end position="351"/>
    </location>
</feature>
<dbReference type="CDD" id="cd02801">
    <property type="entry name" value="DUS_like_FMN"/>
    <property type="match status" value="1"/>
</dbReference>
<comment type="caution">
    <text evidence="10">The sequence shown here is derived from an EMBL/GenBank/DDBJ whole genome shotgun (WGS) entry which is preliminary data.</text>
</comment>
<evidence type="ECO:0000256" key="5">
    <source>
        <dbReference type="ARBA" id="ARBA00022694"/>
    </source>
</evidence>
<sequence length="503" mass="56298">MNVVAFTSSSSKPTRNILNKRTTQLFSTLSPKSETYLQKQEQLHAASPLSLAPMMEYTDRHFRHMVRLISKNTLLYTEMVAANAIVHEKQGALERKDNFITPPVKGSILEQQIHGDLDEFGYDMTYLRRFLGQSSIMKEGPSVLQLGGSDPEQLFGACQTLNDLTKSGYCDYTAVNLNCGCPSPKVAGKGQFGAALMEEPELVKSLVESMHNGCNGDIPITVKCRIGTDAGYTFSKAGYEEIDEDKEYSNLCRFIETVASSGAVTDFQVHARIAVLSKKFSPADNRKVPKLKYEFIRKLVEDYPEFTFSLNGGINTVVDAKAELERCDNMAGVMIGRAWAANPWSFAMADEILYPESSNNIIENVYNAEGKPKNRLEILKLYGEHADNEELIWDPVKIRRFIIKAASPLFAGEQNGKRYRIALDDIAGIPKKLKQQNKSMEDQPPISGLIMNAALNNLKEDILLSSPKESYDKIYGKKDSSTQVIKDWQDERKQKQDCATSIH</sequence>
<keyword evidence="5" id="KW-0819">tRNA processing</keyword>
<dbReference type="PANTHER" id="PTHR42907">
    <property type="entry name" value="FMN-LINKED OXIDOREDUCTASES SUPERFAMILY PROTEIN"/>
    <property type="match status" value="1"/>
</dbReference>
<dbReference type="GO" id="GO:0000049">
    <property type="term" value="F:tRNA binding"/>
    <property type="evidence" value="ECO:0007669"/>
    <property type="project" value="UniProtKB-KW"/>
</dbReference>
<keyword evidence="6" id="KW-0521">NADP</keyword>
<evidence type="ECO:0000256" key="2">
    <source>
        <dbReference type="ARBA" id="ARBA00022555"/>
    </source>
</evidence>
<keyword evidence="4" id="KW-0288">FMN</keyword>
<dbReference type="InterPro" id="IPR004653">
    <property type="entry name" value="DusA"/>
</dbReference>
<evidence type="ECO:0000256" key="1">
    <source>
        <dbReference type="ARBA" id="ARBA00001917"/>
    </source>
</evidence>
<dbReference type="PANTHER" id="PTHR42907:SF1">
    <property type="entry name" value="FMN-LINKED OXIDOREDUCTASES SUPERFAMILY PROTEIN"/>
    <property type="match status" value="1"/>
</dbReference>
<dbReference type="Gene3D" id="3.20.20.70">
    <property type="entry name" value="Aldolase class I"/>
    <property type="match status" value="1"/>
</dbReference>
<gene>
    <name evidence="10" type="ORF">CTEN210_01259</name>
</gene>
<name>A0AAD3CGN7_9STRA</name>
<evidence type="ECO:0000256" key="4">
    <source>
        <dbReference type="ARBA" id="ARBA00022643"/>
    </source>
</evidence>
<dbReference type="GO" id="GO:0050660">
    <property type="term" value="F:flavin adenine dinucleotide binding"/>
    <property type="evidence" value="ECO:0007669"/>
    <property type="project" value="InterPro"/>
</dbReference>
<dbReference type="GO" id="GO:0017150">
    <property type="term" value="F:tRNA dihydrouridine synthase activity"/>
    <property type="evidence" value="ECO:0007669"/>
    <property type="project" value="InterPro"/>
</dbReference>
<dbReference type="Proteomes" id="UP001054902">
    <property type="component" value="Unassembled WGS sequence"/>
</dbReference>
<evidence type="ECO:0000256" key="6">
    <source>
        <dbReference type="ARBA" id="ARBA00022857"/>
    </source>
</evidence>
<keyword evidence="7" id="KW-0694">RNA-binding</keyword>
<evidence type="ECO:0000313" key="11">
    <source>
        <dbReference type="Proteomes" id="UP001054902"/>
    </source>
</evidence>
<evidence type="ECO:0000256" key="3">
    <source>
        <dbReference type="ARBA" id="ARBA00022630"/>
    </source>
</evidence>
<dbReference type="Pfam" id="PF01207">
    <property type="entry name" value="Dus"/>
    <property type="match status" value="2"/>
</dbReference>
<dbReference type="InterPro" id="IPR013785">
    <property type="entry name" value="Aldolase_TIM"/>
</dbReference>
<protein>
    <recommendedName>
        <fullName evidence="9">DUS-like FMN-binding domain-containing protein</fullName>
    </recommendedName>
</protein>
<keyword evidence="11" id="KW-1185">Reference proteome</keyword>
<keyword evidence="2" id="KW-0820">tRNA-binding</keyword>
<comment type="cofactor">
    <cofactor evidence="1">
        <name>FMN</name>
        <dbReference type="ChEBI" id="CHEBI:58210"/>
    </cofactor>
</comment>
<feature type="domain" description="DUS-like FMN-binding" evidence="9">
    <location>
        <begin position="51"/>
        <end position="92"/>
    </location>
</feature>
<dbReference type="AlphaFoldDB" id="A0AAD3CGN7"/>